<dbReference type="GO" id="GO:0003954">
    <property type="term" value="F:NADH dehydrogenase activity"/>
    <property type="evidence" value="ECO:0007669"/>
    <property type="project" value="TreeGrafter"/>
</dbReference>
<dbReference type="NCBIfam" id="TIGR01972">
    <property type="entry name" value="NDH_I_M"/>
    <property type="match status" value="1"/>
</dbReference>
<feature type="transmembrane region" description="Helical" evidence="8">
    <location>
        <begin position="31"/>
        <end position="50"/>
    </location>
</feature>
<evidence type="ECO:0000259" key="9">
    <source>
        <dbReference type="Pfam" id="PF00361"/>
    </source>
</evidence>
<comment type="subcellular location">
    <subcellularLocation>
        <location evidence="1">Membrane</location>
        <topology evidence="1">Multi-pass membrane protein</topology>
    </subcellularLocation>
</comment>
<dbReference type="InterPro" id="IPR003918">
    <property type="entry name" value="NADH_UbQ_OxRdtase"/>
</dbReference>
<dbReference type="PRINTS" id="PR01437">
    <property type="entry name" value="NUOXDRDTASE4"/>
</dbReference>
<evidence type="ECO:0000256" key="6">
    <source>
        <dbReference type="ARBA" id="ARBA00023027"/>
    </source>
</evidence>
<feature type="transmembrane region" description="Helical" evidence="8">
    <location>
        <begin position="250"/>
        <end position="268"/>
    </location>
</feature>
<accession>A0A088CJQ1</accession>
<dbReference type="GO" id="GO:0048039">
    <property type="term" value="F:ubiquinone binding"/>
    <property type="evidence" value="ECO:0007669"/>
    <property type="project" value="TreeGrafter"/>
</dbReference>
<evidence type="ECO:0000256" key="1">
    <source>
        <dbReference type="ARBA" id="ARBA00004141"/>
    </source>
</evidence>
<dbReference type="GO" id="GO:0016020">
    <property type="term" value="C:membrane"/>
    <property type="evidence" value="ECO:0007669"/>
    <property type="project" value="UniProtKB-SubCell"/>
</dbReference>
<reference evidence="10" key="1">
    <citation type="journal article" date="2014" name="BMC Genomics">
        <title>Six newly sequenced chloroplast genomes from prasinophyte green algae provide insights into the relationships among prasinophyte lineages and the diversity of streamlined genome architecture in picoplanktonic species.</title>
        <authorList>
            <person name="Lemieux C."/>
            <person name="Otis C."/>
            <person name="Turmel M."/>
        </authorList>
    </citation>
    <scope>NUCLEOTIDE SEQUENCE</scope>
</reference>
<keyword evidence="6" id="KW-0520">NAD</keyword>
<evidence type="ECO:0000256" key="5">
    <source>
        <dbReference type="ARBA" id="ARBA00022989"/>
    </source>
</evidence>
<organism evidence="10">
    <name type="scientific">Prasinococcus sp. CCMP1194</name>
    <dbReference type="NCBI Taxonomy" id="110672"/>
    <lineage>
        <taxon>Eukaryota</taxon>
        <taxon>Viridiplantae</taxon>
        <taxon>Prasinodermophyta</taxon>
        <taxon>Palmophyllophyceae</taxon>
        <taxon>Prasinococcales</taxon>
        <taxon>Prasinococcaceae</taxon>
        <taxon>Prasinococcus</taxon>
    </lineage>
</organism>
<evidence type="ECO:0000256" key="4">
    <source>
        <dbReference type="ARBA" id="ARBA00022967"/>
    </source>
</evidence>
<evidence type="ECO:0000256" key="2">
    <source>
        <dbReference type="ARBA" id="ARBA00009025"/>
    </source>
</evidence>
<feature type="transmembrane region" description="Helical" evidence="8">
    <location>
        <begin position="420"/>
        <end position="441"/>
    </location>
</feature>
<feature type="transmembrane region" description="Helical" evidence="8">
    <location>
        <begin position="341"/>
        <end position="359"/>
    </location>
</feature>
<feature type="transmembrane region" description="Helical" evidence="8">
    <location>
        <begin position="211"/>
        <end position="229"/>
    </location>
</feature>
<dbReference type="PANTHER" id="PTHR43507">
    <property type="entry name" value="NADH-UBIQUINONE OXIDOREDUCTASE CHAIN 4"/>
    <property type="match status" value="1"/>
</dbReference>
<evidence type="ECO:0000256" key="8">
    <source>
        <dbReference type="SAM" id="Phobius"/>
    </source>
</evidence>
<feature type="transmembrane region" description="Helical" evidence="8">
    <location>
        <begin position="380"/>
        <end position="408"/>
    </location>
</feature>
<feature type="transmembrane region" description="Helical" evidence="8">
    <location>
        <begin position="113"/>
        <end position="130"/>
    </location>
</feature>
<evidence type="ECO:0000313" key="10">
    <source>
        <dbReference type="EMBL" id="AID67432.1"/>
    </source>
</evidence>
<keyword evidence="3 8" id="KW-0812">Transmembrane</keyword>
<keyword evidence="4" id="KW-1278">Translocase</keyword>
<feature type="transmembrane region" description="Helical" evidence="8">
    <location>
        <begin position="136"/>
        <end position="155"/>
    </location>
</feature>
<keyword evidence="10" id="KW-0934">Plastid</keyword>
<feature type="transmembrane region" description="Helical" evidence="8">
    <location>
        <begin position="167"/>
        <end position="191"/>
    </location>
</feature>
<feature type="transmembrane region" description="Helical" evidence="8">
    <location>
        <begin position="311"/>
        <end position="329"/>
    </location>
</feature>
<gene>
    <name evidence="10" type="primary">ndhD</name>
</gene>
<dbReference type="GO" id="GO:0042773">
    <property type="term" value="P:ATP synthesis coupled electron transport"/>
    <property type="evidence" value="ECO:0007669"/>
    <property type="project" value="InterPro"/>
</dbReference>
<feature type="domain" description="NADH:quinone oxidoreductase/Mrp antiporter transmembrane" evidence="9">
    <location>
        <begin position="131"/>
        <end position="420"/>
    </location>
</feature>
<protein>
    <submittedName>
        <fullName evidence="10">Subunit 4 of NADH-plastoquinone oxidoreductase</fullName>
    </submittedName>
</protein>
<name>A0A088CJQ1_9VIRI</name>
<keyword evidence="7 8" id="KW-0472">Membrane</keyword>
<comment type="similarity">
    <text evidence="2">Belongs to the complex I subunit 4 family.</text>
</comment>
<feature type="transmembrane region" description="Helical" evidence="8">
    <location>
        <begin position="274"/>
        <end position="299"/>
    </location>
</feature>
<evidence type="ECO:0000256" key="3">
    <source>
        <dbReference type="ARBA" id="ARBA00022692"/>
    </source>
</evidence>
<sequence>MLQLPLLSATILLPFAAGLFFPFFPRKKEKYFRWFSIVIGLLTFISFSFLCSSSYNYSLGTLQLQEKFNWIPFLSLDWDVGIDGFSFPLLFLTCFITTLALIGAWPVRRKTRLFYFFLLTLYTAQLGVFAAQNSLFFFFMWEFELVPIYLLVAVFGGKNRLYASNKFILYTAVSSLFILFGILGMAFFGTSSLPGVSGPAFSFYELAYKQYSLNLELCLYICFLLGFLVKIPSIPLHTWLPDTHGQAPTVVSMLLAGIVLKMGAYALIRINMQLFPVAHILFSPLLALSGCVNLVYASLSCFAQQDLKRKIAFSSISHMGFILIGLAALNDLGLKGAMFQMISHGLIGAGLFFLVGALYDRTQTLLVKDLGGLSVKMPKTFAFFMAFCFASFALPGLSGFVAELMVFFGFSMSSFYPLLIRVYVTLFEAVCIILTPIYLISMLRQVFTGPKSIIPQIDQTETKLDFVAFSSAPQSSTNNLVLNSLEYTATESIQPKLNLTKQKIKTLFSDNANLEIKQFLRDKKQVTEVSKKRNLIDLSPRELFICTSLFVPVILFGCYPKTFTVFYEERITSFINQVEKIKKESLIKTPVFDNLNYDKNINFTEYFFK</sequence>
<dbReference type="GO" id="GO:0008137">
    <property type="term" value="F:NADH dehydrogenase (ubiquinone) activity"/>
    <property type="evidence" value="ECO:0007669"/>
    <property type="project" value="InterPro"/>
</dbReference>
<keyword evidence="5 8" id="KW-1133">Transmembrane helix</keyword>
<dbReference type="PANTHER" id="PTHR43507:SF21">
    <property type="entry name" value="NAD(P)H-QUINONE OXIDOREDUCTASE CHAIN 4, CHLOROPLASTIC"/>
    <property type="match status" value="1"/>
</dbReference>
<keyword evidence="10" id="KW-0150">Chloroplast</keyword>
<feature type="transmembrane region" description="Helical" evidence="8">
    <location>
        <begin position="85"/>
        <end position="106"/>
    </location>
</feature>
<dbReference type="Pfam" id="PF00361">
    <property type="entry name" value="Proton_antipo_M"/>
    <property type="match status" value="1"/>
</dbReference>
<geneLocation type="chloroplast" evidence="10"/>
<dbReference type="GO" id="GO:0015990">
    <property type="term" value="P:electron transport coupled proton transport"/>
    <property type="evidence" value="ECO:0007669"/>
    <property type="project" value="TreeGrafter"/>
</dbReference>
<dbReference type="AlphaFoldDB" id="A0A088CJQ1"/>
<dbReference type="InterPro" id="IPR010227">
    <property type="entry name" value="NADH_Q_OxRdtase_chainM/4"/>
</dbReference>
<dbReference type="InterPro" id="IPR001750">
    <property type="entry name" value="ND/Mrp_TM"/>
</dbReference>
<evidence type="ECO:0000256" key="7">
    <source>
        <dbReference type="ARBA" id="ARBA00023136"/>
    </source>
</evidence>
<feature type="transmembrane region" description="Helical" evidence="8">
    <location>
        <begin position="6"/>
        <end position="24"/>
    </location>
</feature>
<proteinExistence type="inferred from homology"/>
<dbReference type="EMBL" id="KJ746597">
    <property type="protein sequence ID" value="AID67432.1"/>
    <property type="molecule type" value="Genomic_DNA"/>
</dbReference>